<dbReference type="GO" id="GO:0046872">
    <property type="term" value="F:metal ion binding"/>
    <property type="evidence" value="ECO:0007669"/>
    <property type="project" value="InterPro"/>
</dbReference>
<sequence>MLIKEYRIPLPLSVEEYRIAQLYMIQKKSRLDSTGEGSGVEIIENRPYTNGPGGSGQYTKKIYHIGNHIPGWLKAIVPKSALQVIEEAWNAYPYTKMKTTCPFVDKFYVDVETTYLPDGGSTENVFKLSPAQLRNQTVDLIDPVKDPVPSSQYSEEEDPLLYVSKKTGRGPLTPDWLNQPQQSVMCAYKKITVEFRYWGMQGKIEQFIHDGLRKPMLMGHRQAWVWQDEWYGLTISDIRELEKETQRMLAKKMENVSNPNLSSMSNEDDEGTLKRRPLINSNGRGSTIELLSQESMEASTVEQDERKSDITWSIGSFNSSDTDDEFFDAEDNFNSESSSEENNELFLSVSKDLDRNSHSGGSVDSLDSDASSQDTNERRFKKIPVRKTVSASSSISTASSSTSTCRVRVLLLIVHGGNPLEPTPDIKSKENDCERLRREFQNVMENHYKEGLERIAFRLVECPHVFKDVLPALKDITPQMTDERTGDSQPCLASFNFPVSSLSILAACSSNFSEMVDATITRANTVYREFVNSETGAGFNGEVCIVGDCVGALLAYEAMCQENWSIGSFETNPSNPVSPISKQDKHFDSKLSVSDHSMRKLRLSSSDINIRDPQYDPDMDFPKRAYSIGSRKSASVEDGLDETYAVCIPYKVKKLEFDVSKFFAFGSPIGLVLLQKRLSAFSDKMSAPVKPACGQVYNLFHPFEPLSARIEPLILSQFSQVSSVNVPRYQKFPRGDGVCSDVTAVIGGRPELFREKPRQGEKTKVGRTFSNMSTCSTVSLEQLDFSVSDAVRE</sequence>
<dbReference type="InterPro" id="IPR001666">
    <property type="entry name" value="PI_transfer"/>
</dbReference>
<name>A0A6S7LNG5_PARCT</name>
<proteinExistence type="predicted"/>
<keyword evidence="3" id="KW-1185">Reference proteome</keyword>
<dbReference type="GO" id="GO:0005737">
    <property type="term" value="C:cytoplasm"/>
    <property type="evidence" value="ECO:0007669"/>
    <property type="project" value="TreeGrafter"/>
</dbReference>
<dbReference type="AlphaFoldDB" id="A0A6S7LNG5"/>
<protein>
    <submittedName>
        <fullName evidence="2">Retinal degeneration B isoform X1</fullName>
    </submittedName>
</protein>
<dbReference type="Gene3D" id="3.30.530.20">
    <property type="match status" value="1"/>
</dbReference>
<dbReference type="PROSITE" id="PS51043">
    <property type="entry name" value="DDHD"/>
    <property type="match status" value="1"/>
</dbReference>
<feature type="non-terminal residue" evidence="2">
    <location>
        <position position="793"/>
    </location>
</feature>
<dbReference type="SUPFAM" id="SSF55961">
    <property type="entry name" value="Bet v1-like"/>
    <property type="match status" value="1"/>
</dbReference>
<dbReference type="PRINTS" id="PR00391">
    <property type="entry name" value="PITRANSFER"/>
</dbReference>
<evidence type="ECO:0000313" key="3">
    <source>
        <dbReference type="Proteomes" id="UP001152795"/>
    </source>
</evidence>
<dbReference type="Pfam" id="PF02862">
    <property type="entry name" value="DDHD"/>
    <property type="match status" value="1"/>
</dbReference>
<dbReference type="Proteomes" id="UP001152795">
    <property type="component" value="Unassembled WGS sequence"/>
</dbReference>
<reference evidence="2" key="1">
    <citation type="submission" date="2020-04" db="EMBL/GenBank/DDBJ databases">
        <authorList>
            <person name="Alioto T."/>
            <person name="Alioto T."/>
            <person name="Gomez Garrido J."/>
        </authorList>
    </citation>
    <scope>NUCLEOTIDE SEQUENCE</scope>
    <source>
        <strain evidence="2">A484AB</strain>
    </source>
</reference>
<dbReference type="PANTHER" id="PTHR10658:SF81">
    <property type="entry name" value="PROTEIN RETINAL DEGENERATION B"/>
    <property type="match status" value="1"/>
</dbReference>
<dbReference type="GO" id="GO:0035091">
    <property type="term" value="F:phosphatidylinositol binding"/>
    <property type="evidence" value="ECO:0007669"/>
    <property type="project" value="TreeGrafter"/>
</dbReference>
<evidence type="ECO:0000256" key="1">
    <source>
        <dbReference type="SAM" id="MobiDB-lite"/>
    </source>
</evidence>
<dbReference type="GO" id="GO:0031210">
    <property type="term" value="F:phosphatidylcholine binding"/>
    <property type="evidence" value="ECO:0007669"/>
    <property type="project" value="TreeGrafter"/>
</dbReference>
<dbReference type="SMART" id="SM01127">
    <property type="entry name" value="DDHD"/>
    <property type="match status" value="1"/>
</dbReference>
<dbReference type="Pfam" id="PF02121">
    <property type="entry name" value="IP_trans"/>
    <property type="match status" value="1"/>
</dbReference>
<evidence type="ECO:0000313" key="2">
    <source>
        <dbReference type="EMBL" id="CAB4035569.1"/>
    </source>
</evidence>
<dbReference type="InterPro" id="IPR004177">
    <property type="entry name" value="DDHD_dom"/>
</dbReference>
<comment type="caution">
    <text evidence="2">The sequence shown here is derived from an EMBL/GenBank/DDBJ whole genome shotgun (WGS) entry which is preliminary data.</text>
</comment>
<dbReference type="FunFam" id="3.30.530.20:FF:000001">
    <property type="entry name" value="Phosphatidylinositol transfer protein membrane associated 2"/>
    <property type="match status" value="1"/>
</dbReference>
<dbReference type="GO" id="GO:0008525">
    <property type="term" value="F:phosphatidylcholine transporter activity"/>
    <property type="evidence" value="ECO:0007669"/>
    <property type="project" value="TreeGrafter"/>
</dbReference>
<dbReference type="EMBL" id="CACRXK020021169">
    <property type="protein sequence ID" value="CAB4035569.1"/>
    <property type="molecule type" value="Genomic_DNA"/>
</dbReference>
<dbReference type="GO" id="GO:0008526">
    <property type="term" value="F:phosphatidylinositol transfer activity"/>
    <property type="evidence" value="ECO:0007669"/>
    <property type="project" value="TreeGrafter"/>
</dbReference>
<dbReference type="InterPro" id="IPR023393">
    <property type="entry name" value="START-like_dom_sf"/>
</dbReference>
<feature type="region of interest" description="Disordered" evidence="1">
    <location>
        <begin position="323"/>
        <end position="385"/>
    </location>
</feature>
<feature type="compositionally biased region" description="Polar residues" evidence="1">
    <location>
        <begin position="255"/>
        <end position="265"/>
    </location>
</feature>
<dbReference type="OrthoDB" id="18453at2759"/>
<dbReference type="InterPro" id="IPR055261">
    <property type="entry name" value="PI_transfer_N"/>
</dbReference>
<gene>
    <name evidence="2" type="ORF">PACLA_8A072353</name>
</gene>
<feature type="region of interest" description="Disordered" evidence="1">
    <location>
        <begin position="252"/>
        <end position="307"/>
    </location>
</feature>
<feature type="compositionally biased region" description="Acidic residues" evidence="1">
    <location>
        <begin position="323"/>
        <end position="343"/>
    </location>
</feature>
<accession>A0A6S7LNG5</accession>
<dbReference type="PANTHER" id="PTHR10658">
    <property type="entry name" value="PHOSPHATIDYLINOSITOL TRANSFER PROTEIN"/>
    <property type="match status" value="1"/>
</dbReference>
<organism evidence="2 3">
    <name type="scientific">Paramuricea clavata</name>
    <name type="common">Red gorgonian</name>
    <name type="synonym">Violescent sea-whip</name>
    <dbReference type="NCBI Taxonomy" id="317549"/>
    <lineage>
        <taxon>Eukaryota</taxon>
        <taxon>Metazoa</taxon>
        <taxon>Cnidaria</taxon>
        <taxon>Anthozoa</taxon>
        <taxon>Octocorallia</taxon>
        <taxon>Malacalcyonacea</taxon>
        <taxon>Plexauridae</taxon>
        <taxon>Paramuricea</taxon>
    </lineage>
</organism>
<feature type="compositionally biased region" description="Polar residues" evidence="1">
    <location>
        <begin position="279"/>
        <end position="301"/>
    </location>
</feature>